<dbReference type="PANTHER" id="PTHR38459:SF1">
    <property type="entry name" value="PROPHAGE BACTOPRENOL-LINKED GLUCOSE TRANSLOCASE HOMOLOG"/>
    <property type="match status" value="1"/>
</dbReference>
<dbReference type="Pfam" id="PF04138">
    <property type="entry name" value="GtrA_DPMS_TM"/>
    <property type="match status" value="1"/>
</dbReference>
<dbReference type="Proteomes" id="UP000199598">
    <property type="component" value="Unassembled WGS sequence"/>
</dbReference>
<evidence type="ECO:0000256" key="5">
    <source>
        <dbReference type="ARBA" id="ARBA00023136"/>
    </source>
</evidence>
<reference evidence="8 9" key="1">
    <citation type="submission" date="2016-10" db="EMBL/GenBank/DDBJ databases">
        <authorList>
            <person name="Varghese N."/>
            <person name="Submissions S."/>
        </authorList>
    </citation>
    <scope>NUCLEOTIDE SEQUENCE [LARGE SCALE GENOMIC DNA]</scope>
    <source>
        <strain evidence="8 9">DSM 16392</strain>
    </source>
</reference>
<comment type="caution">
    <text evidence="8">The sequence shown here is derived from an EMBL/GenBank/DDBJ whole genome shotgun (WGS) entry which is preliminary data.</text>
</comment>
<evidence type="ECO:0000256" key="2">
    <source>
        <dbReference type="ARBA" id="ARBA00009399"/>
    </source>
</evidence>
<evidence type="ECO:0000313" key="8">
    <source>
        <dbReference type="EMBL" id="SFK23495.1"/>
    </source>
</evidence>
<protein>
    <submittedName>
        <fullName evidence="8">Flippase GtrA (Transmembrane translocase of bactoprenol-linked glucose)</fullName>
    </submittedName>
</protein>
<dbReference type="InterPro" id="IPR007267">
    <property type="entry name" value="GtrA_DPMS_TM"/>
</dbReference>
<dbReference type="InterPro" id="IPR051401">
    <property type="entry name" value="GtrA_CellWall_Glycosyl"/>
</dbReference>
<evidence type="ECO:0000256" key="4">
    <source>
        <dbReference type="ARBA" id="ARBA00022989"/>
    </source>
</evidence>
<gene>
    <name evidence="8" type="ORF">SAMN04488518_103176</name>
</gene>
<dbReference type="RefSeq" id="WP_093518161.1">
    <property type="nucleotide sequence ID" value="NZ_FOSK01000003.1"/>
</dbReference>
<dbReference type="PANTHER" id="PTHR38459">
    <property type="entry name" value="PROPHAGE BACTOPRENOL-LINKED GLUCOSE TRANSLOCASE HOMOLOG"/>
    <property type="match status" value="1"/>
</dbReference>
<evidence type="ECO:0000259" key="7">
    <source>
        <dbReference type="Pfam" id="PF04138"/>
    </source>
</evidence>
<evidence type="ECO:0000313" key="9">
    <source>
        <dbReference type="Proteomes" id="UP000199598"/>
    </source>
</evidence>
<feature type="domain" description="GtrA/DPMS transmembrane" evidence="7">
    <location>
        <begin position="15"/>
        <end position="130"/>
    </location>
</feature>
<keyword evidence="4 6" id="KW-1133">Transmembrane helix</keyword>
<evidence type="ECO:0000256" key="6">
    <source>
        <dbReference type="SAM" id="Phobius"/>
    </source>
</evidence>
<comment type="similarity">
    <text evidence="2">Belongs to the GtrA family.</text>
</comment>
<keyword evidence="5 6" id="KW-0472">Membrane</keyword>
<organism evidence="8 9">
    <name type="scientific">Pseudovibrio ascidiaceicola</name>
    <dbReference type="NCBI Taxonomy" id="285279"/>
    <lineage>
        <taxon>Bacteria</taxon>
        <taxon>Pseudomonadati</taxon>
        <taxon>Pseudomonadota</taxon>
        <taxon>Alphaproteobacteria</taxon>
        <taxon>Hyphomicrobiales</taxon>
        <taxon>Stappiaceae</taxon>
        <taxon>Pseudovibrio</taxon>
    </lineage>
</organism>
<comment type="subcellular location">
    <subcellularLocation>
        <location evidence="1">Membrane</location>
        <topology evidence="1">Multi-pass membrane protein</topology>
    </subcellularLocation>
</comment>
<feature type="transmembrane region" description="Helical" evidence="6">
    <location>
        <begin position="43"/>
        <end position="60"/>
    </location>
</feature>
<feature type="transmembrane region" description="Helical" evidence="6">
    <location>
        <begin position="12"/>
        <end position="37"/>
    </location>
</feature>
<feature type="transmembrane region" description="Helical" evidence="6">
    <location>
        <begin position="80"/>
        <end position="101"/>
    </location>
</feature>
<dbReference type="EMBL" id="FOSK01000003">
    <property type="protein sequence ID" value="SFK23495.1"/>
    <property type="molecule type" value="Genomic_DNA"/>
</dbReference>
<proteinExistence type="inferred from homology"/>
<name>A0A1I3XVB2_9HYPH</name>
<keyword evidence="3 6" id="KW-0812">Transmembrane</keyword>
<evidence type="ECO:0000256" key="3">
    <source>
        <dbReference type="ARBA" id="ARBA00022692"/>
    </source>
</evidence>
<accession>A0A1I3XVB2</accession>
<evidence type="ECO:0000256" key="1">
    <source>
        <dbReference type="ARBA" id="ARBA00004141"/>
    </source>
</evidence>
<sequence length="132" mass="14910">MKSLLRKLLENQFIRFGMVGCSGLVVDLVALAFFWQVVGLDPLIARILSIWIAMTNNWFWNRIFTFRSAGSPFGEYVRFVLVNSVGAVINYSTYGALITLIEGFSTYLAVILATLVSMTFNFVLSKIYAFKN</sequence>
<keyword evidence="9" id="KW-1185">Reference proteome</keyword>
<feature type="transmembrane region" description="Helical" evidence="6">
    <location>
        <begin position="107"/>
        <end position="129"/>
    </location>
</feature>